<evidence type="ECO:0000259" key="1">
    <source>
        <dbReference type="SMART" id="SM00769"/>
    </source>
</evidence>
<dbReference type="InterPro" id="IPR013990">
    <property type="entry name" value="WHy-dom"/>
</dbReference>
<dbReference type="GO" id="GO:0009269">
    <property type="term" value="P:response to desiccation"/>
    <property type="evidence" value="ECO:0007669"/>
    <property type="project" value="InterPro"/>
</dbReference>
<dbReference type="InterPro" id="IPR004864">
    <property type="entry name" value="LEA_2"/>
</dbReference>
<proteinExistence type="predicted"/>
<dbReference type="SUPFAM" id="SSF117070">
    <property type="entry name" value="LEA14-like"/>
    <property type="match status" value="1"/>
</dbReference>
<dbReference type="PROSITE" id="PS51257">
    <property type="entry name" value="PROKAR_LIPOPROTEIN"/>
    <property type="match status" value="1"/>
</dbReference>
<accession>A0A7W4LQF4</accession>
<dbReference type="Proteomes" id="UP000542720">
    <property type="component" value="Unassembled WGS sequence"/>
</dbReference>
<evidence type="ECO:0000313" key="3">
    <source>
        <dbReference type="Proteomes" id="UP000542720"/>
    </source>
</evidence>
<gene>
    <name evidence="2" type="ORF">H3H51_20705</name>
</gene>
<dbReference type="Pfam" id="PF03168">
    <property type="entry name" value="LEA_2"/>
    <property type="match status" value="1"/>
</dbReference>
<dbReference type="EMBL" id="JACJUD010000009">
    <property type="protein sequence ID" value="MBB2497449.1"/>
    <property type="molecule type" value="Genomic_DNA"/>
</dbReference>
<keyword evidence="3" id="KW-1185">Reference proteome</keyword>
<dbReference type="SMART" id="SM00769">
    <property type="entry name" value="WHy"/>
    <property type="match status" value="1"/>
</dbReference>
<feature type="domain" description="Water stress and hypersensitive response" evidence="1">
    <location>
        <begin position="35"/>
        <end position="155"/>
    </location>
</feature>
<dbReference type="Gene3D" id="2.60.40.1820">
    <property type="match status" value="1"/>
</dbReference>
<sequence length="161" mass="17193">MPRSVLSLFARLLVCSLLLGLAGCSLLTPRDPLHIDLVGLEPLAGQEMEMRFAVVLRVQNPNDNVIDYNGVALDLEVNGQPLASGVSAQAGQVPRFGEALIRVPLSISTFSLVRQAWAASGYRQGQDLPYRLNGKLAGGLLGTVRFDDSGTLNWPSPANAP</sequence>
<comment type="caution">
    <text evidence="2">The sequence shown here is derived from an EMBL/GenBank/DDBJ whole genome shotgun (WGS) entry which is preliminary data.</text>
</comment>
<name>A0A7W4LQF4_9GAMM</name>
<reference evidence="2 3" key="1">
    <citation type="submission" date="2020-08" db="EMBL/GenBank/DDBJ databases">
        <authorList>
            <person name="Kim C.M."/>
        </authorList>
    </citation>
    <scope>NUCLEOTIDE SEQUENCE [LARGE SCALE GENOMIC DNA]</scope>
    <source>
        <strain evidence="2 3">UL070</strain>
    </source>
</reference>
<dbReference type="RefSeq" id="WP_183090983.1">
    <property type="nucleotide sequence ID" value="NZ_JACJUD010000009.1"/>
</dbReference>
<dbReference type="AlphaFoldDB" id="A0A7W4LQF4"/>
<organism evidence="2 3">
    <name type="scientific">Aquipseudomonas ullengensis</name>
    <dbReference type="NCBI Taxonomy" id="2759166"/>
    <lineage>
        <taxon>Bacteria</taxon>
        <taxon>Pseudomonadati</taxon>
        <taxon>Pseudomonadota</taxon>
        <taxon>Gammaproteobacteria</taxon>
        <taxon>Pseudomonadales</taxon>
        <taxon>Pseudomonadaceae</taxon>
        <taxon>Aquipseudomonas</taxon>
    </lineage>
</organism>
<protein>
    <submittedName>
        <fullName evidence="2">LEA type 2 family protein</fullName>
    </submittedName>
</protein>
<evidence type="ECO:0000313" key="2">
    <source>
        <dbReference type="EMBL" id="MBB2497449.1"/>
    </source>
</evidence>